<gene>
    <name evidence="1" type="ORF">MOTC310_32480</name>
</gene>
<evidence type="ECO:0000313" key="2">
    <source>
        <dbReference type="Proteomes" id="UP001355206"/>
    </source>
</evidence>
<dbReference type="RefSeq" id="WP_331304774.1">
    <property type="nucleotide sequence ID" value="NZ_MLCA01000019.1"/>
</dbReference>
<comment type="caution">
    <text evidence="1">The sequence shown here is derived from an EMBL/GenBank/DDBJ whole genome shotgun (WGS) entry which is preliminary data.</text>
</comment>
<dbReference type="Proteomes" id="UP001355206">
    <property type="component" value="Unassembled WGS sequence"/>
</dbReference>
<proteinExistence type="predicted"/>
<evidence type="ECO:0000313" key="1">
    <source>
        <dbReference type="EMBL" id="MEE7494872.1"/>
    </source>
</evidence>
<accession>A0ABU7TYC0</accession>
<sequence>MARLHPPVPRFDLPDLEFELVVALEDYLDDSYLVLQPSHAPLRELTGGRRPVVVIHPTEGVAAILPVAQTNRSPVLRAIGSRQVDSDPYAAHARLAALQAERWLGLPNRKILGLAYDPETKAEAGTHLAGRGDQIGIQVAEAMGRMKLGPLRPSPEEYAGMLASILPGTRLVQQPISAMQANYRSCRADFERMRSDHRNAGRSAV</sequence>
<dbReference type="EMBL" id="MLCA01000019">
    <property type="protein sequence ID" value="MEE7494872.1"/>
    <property type="molecule type" value="Genomic_DNA"/>
</dbReference>
<keyword evidence="2" id="KW-1185">Reference proteome</keyword>
<organism evidence="1 2">
    <name type="scientific">Methylobacterium oryzae</name>
    <dbReference type="NCBI Taxonomy" id="334852"/>
    <lineage>
        <taxon>Bacteria</taxon>
        <taxon>Pseudomonadati</taxon>
        <taxon>Pseudomonadota</taxon>
        <taxon>Alphaproteobacteria</taxon>
        <taxon>Hyphomicrobiales</taxon>
        <taxon>Methylobacteriaceae</taxon>
        <taxon>Methylobacterium</taxon>
    </lineage>
</organism>
<reference evidence="1 2" key="1">
    <citation type="journal article" date="2012" name="Genet. Mol. Biol.">
        <title>Analysis of 16S rRNA and mxaF genes revealing insights into Methylobacterium niche-specific plant association.</title>
        <authorList>
            <person name="Dourado M.N."/>
            <person name="Andreote F.D."/>
            <person name="Dini-Andreote F."/>
            <person name="Conti R."/>
            <person name="Araujo J.M."/>
            <person name="Araujo W.L."/>
        </authorList>
    </citation>
    <scope>NUCLEOTIDE SEQUENCE [LARGE SCALE GENOMIC DNA]</scope>
    <source>
        <strain evidence="1 2">TC3-10</strain>
    </source>
</reference>
<protein>
    <submittedName>
        <fullName evidence="1">Uncharacterized protein</fullName>
    </submittedName>
</protein>
<name>A0ABU7TYC0_9HYPH</name>